<dbReference type="GO" id="GO:0110001">
    <property type="term" value="C:toxin-antitoxin complex"/>
    <property type="evidence" value="ECO:0007669"/>
    <property type="project" value="InterPro"/>
</dbReference>
<name>A0A975P3E7_9BRAD</name>
<evidence type="ECO:0000313" key="2">
    <source>
        <dbReference type="Proteomes" id="UP000676951"/>
    </source>
</evidence>
<organism evidence="1 2">
    <name type="scientific">Bradyrhizobium sediminis</name>
    <dbReference type="NCBI Taxonomy" id="2840469"/>
    <lineage>
        <taxon>Bacteria</taxon>
        <taxon>Pseudomonadati</taxon>
        <taxon>Pseudomonadota</taxon>
        <taxon>Alphaproteobacteria</taxon>
        <taxon>Hyphomicrobiales</taxon>
        <taxon>Nitrobacteraceae</taxon>
        <taxon>Bradyrhizobium</taxon>
    </lineage>
</organism>
<dbReference type="InterPro" id="IPR018669">
    <property type="entry name" value="Toxin_HigB"/>
</dbReference>
<dbReference type="AlphaFoldDB" id="A0A975P3E7"/>
<dbReference type="GO" id="GO:0003723">
    <property type="term" value="F:RNA binding"/>
    <property type="evidence" value="ECO:0007669"/>
    <property type="project" value="InterPro"/>
</dbReference>
<protein>
    <submittedName>
        <fullName evidence="1">Type II toxin-antitoxin system HigB family toxin</fullName>
    </submittedName>
</protein>
<dbReference type="GO" id="GO:0004519">
    <property type="term" value="F:endonuclease activity"/>
    <property type="evidence" value="ECO:0007669"/>
    <property type="project" value="InterPro"/>
</dbReference>
<keyword evidence="2" id="KW-1185">Reference proteome</keyword>
<dbReference type="Pfam" id="PF09907">
    <property type="entry name" value="HigB_toxin"/>
    <property type="match status" value="1"/>
</dbReference>
<reference evidence="1 2" key="1">
    <citation type="submission" date="2021-06" db="EMBL/GenBank/DDBJ databases">
        <title>Bradyrhizobium sp. S2-11-4 Genome sequencing.</title>
        <authorList>
            <person name="Jin L."/>
        </authorList>
    </citation>
    <scope>NUCLEOTIDE SEQUENCE [LARGE SCALE GENOMIC DNA]</scope>
    <source>
        <strain evidence="1 2">S2-11-4</strain>
    </source>
</reference>
<sequence length="100" mass="11656">MRVIARNVLLTYARVHAETAIPLERWYRLVRAANWTSMDDIRRAAPKSKVLNRDRIRFEVAGGDYRLIAAFDFRRQIAFVKFIGTHAEYDAIDALTVARF</sequence>
<dbReference type="EMBL" id="CP076136">
    <property type="protein sequence ID" value="QWG25915.1"/>
    <property type="molecule type" value="Genomic_DNA"/>
</dbReference>
<evidence type="ECO:0000313" key="1">
    <source>
        <dbReference type="EMBL" id="QWG25915.1"/>
    </source>
</evidence>
<accession>A0A975P3E7</accession>
<proteinExistence type="predicted"/>
<gene>
    <name evidence="1" type="ORF">KMZ93_09705</name>
</gene>
<dbReference type="Proteomes" id="UP000676951">
    <property type="component" value="Chromosome"/>
</dbReference>